<comment type="caution">
    <text evidence="2">The sequence shown here is derived from an EMBL/GenBank/DDBJ whole genome shotgun (WGS) entry which is preliminary data.</text>
</comment>
<gene>
    <name evidence="2" type="ORF">J5Y09_07265</name>
</gene>
<dbReference type="RefSeq" id="WP_209351089.1">
    <property type="nucleotide sequence ID" value="NZ_JAGIYZ010000005.1"/>
</dbReference>
<evidence type="ECO:0000313" key="2">
    <source>
        <dbReference type="EMBL" id="MBP0463705.1"/>
    </source>
</evidence>
<proteinExistence type="predicted"/>
<name>A0ABS4AQR2_9PROT</name>
<keyword evidence="3" id="KW-1185">Reference proteome</keyword>
<protein>
    <submittedName>
        <fullName evidence="2">DUF3300 domain-containing protein</fullName>
    </submittedName>
</protein>
<dbReference type="EMBL" id="JAGIYZ010000005">
    <property type="protein sequence ID" value="MBP0463705.1"/>
    <property type="molecule type" value="Genomic_DNA"/>
</dbReference>
<feature type="region of interest" description="Disordered" evidence="1">
    <location>
        <begin position="1"/>
        <end position="25"/>
    </location>
</feature>
<reference evidence="2 3" key="1">
    <citation type="submission" date="2021-03" db="EMBL/GenBank/DDBJ databases">
        <authorList>
            <person name="So Y."/>
        </authorList>
    </citation>
    <scope>NUCLEOTIDE SEQUENCE [LARGE SCALE GENOMIC DNA]</scope>
    <source>
        <strain evidence="2 3">PWR1</strain>
    </source>
</reference>
<evidence type="ECO:0000256" key="1">
    <source>
        <dbReference type="SAM" id="MobiDB-lite"/>
    </source>
</evidence>
<sequence>MTGFDAARSSERGPATVTSASNGVIRHGPSLRHRLLTIAVCTALGAATALGQVLAPIALHPDQLLTQMPTAASYPLEIVQAKRWRDRDASLSDEAPSPLVPIVAAARQERAA</sequence>
<accession>A0ABS4AQR2</accession>
<dbReference type="PANTHER" id="PTHR40269">
    <property type="entry name" value="OUTER MEMBRANE PROTEIN-RELATED"/>
    <property type="match status" value="1"/>
</dbReference>
<dbReference type="InterPro" id="IPR021728">
    <property type="entry name" value="DUF3300"/>
</dbReference>
<dbReference type="Proteomes" id="UP000680815">
    <property type="component" value="Unassembled WGS sequence"/>
</dbReference>
<dbReference type="PANTHER" id="PTHR40269:SF1">
    <property type="entry name" value="OUTER MEMBRANE PROTEIN"/>
    <property type="match status" value="1"/>
</dbReference>
<organism evidence="2 3">
    <name type="scientific">Roseomonas nitratireducens</name>
    <dbReference type="NCBI Taxonomy" id="2820810"/>
    <lineage>
        <taxon>Bacteria</taxon>
        <taxon>Pseudomonadati</taxon>
        <taxon>Pseudomonadota</taxon>
        <taxon>Alphaproteobacteria</taxon>
        <taxon>Acetobacterales</taxon>
        <taxon>Roseomonadaceae</taxon>
        <taxon>Roseomonas</taxon>
    </lineage>
</organism>
<evidence type="ECO:0000313" key="3">
    <source>
        <dbReference type="Proteomes" id="UP000680815"/>
    </source>
</evidence>
<dbReference type="Pfam" id="PF11737">
    <property type="entry name" value="DUF3300"/>
    <property type="match status" value="1"/>
</dbReference>